<dbReference type="InParanoid" id="A0A0C3DEC0"/>
<reference evidence="2" key="2">
    <citation type="submission" date="2015-01" db="EMBL/GenBank/DDBJ databases">
        <title>Evolutionary Origins and Diversification of the Mycorrhizal Mutualists.</title>
        <authorList>
            <consortium name="DOE Joint Genome Institute"/>
            <consortium name="Mycorrhizal Genomics Consortium"/>
            <person name="Kohler A."/>
            <person name="Kuo A."/>
            <person name="Nagy L.G."/>
            <person name="Floudas D."/>
            <person name="Copeland A."/>
            <person name="Barry K.W."/>
            <person name="Cichocki N."/>
            <person name="Veneault-Fourrey C."/>
            <person name="LaButti K."/>
            <person name="Lindquist E.A."/>
            <person name="Lipzen A."/>
            <person name="Lundell T."/>
            <person name="Morin E."/>
            <person name="Murat C."/>
            <person name="Riley R."/>
            <person name="Ohm R."/>
            <person name="Sun H."/>
            <person name="Tunlid A."/>
            <person name="Henrissat B."/>
            <person name="Grigoriev I.V."/>
            <person name="Hibbett D.S."/>
            <person name="Martin F."/>
        </authorList>
    </citation>
    <scope>NUCLEOTIDE SEQUENCE [LARGE SCALE GENOMIC DNA]</scope>
    <source>
        <strain evidence="2">Foug A</strain>
    </source>
</reference>
<sequence>MRTYLEQFQPRSVTKTESFHFFFFNQVFIQHETMCTTITVSVFAGPSMQNLPSTMNKPVECEKQCRRDATVEVTNNYGTRQVGAAYEHVIQLDYSWESCRENPERLRDTMATMTISGGMLVGYLSNTCRSECVGDRWSSGFLEVVIVEDGQLKLPSSYSCPI</sequence>
<dbReference type="AlphaFoldDB" id="A0A0C3DEC0"/>
<dbReference type="HOGENOM" id="CLU_1636384_0_0_1"/>
<dbReference type="EMBL" id="KN822148">
    <property type="protein sequence ID" value="KIM54719.1"/>
    <property type="molecule type" value="Genomic_DNA"/>
</dbReference>
<accession>A0A0C3DEC0</accession>
<evidence type="ECO:0000313" key="2">
    <source>
        <dbReference type="Proteomes" id="UP000053989"/>
    </source>
</evidence>
<dbReference type="Proteomes" id="UP000053989">
    <property type="component" value="Unassembled WGS sequence"/>
</dbReference>
<name>A0A0C3DEC0_9AGAM</name>
<protein>
    <submittedName>
        <fullName evidence="1">Uncharacterized protein</fullName>
    </submittedName>
</protein>
<organism evidence="1 2">
    <name type="scientific">Scleroderma citrinum Foug A</name>
    <dbReference type="NCBI Taxonomy" id="1036808"/>
    <lineage>
        <taxon>Eukaryota</taxon>
        <taxon>Fungi</taxon>
        <taxon>Dikarya</taxon>
        <taxon>Basidiomycota</taxon>
        <taxon>Agaricomycotina</taxon>
        <taxon>Agaricomycetes</taxon>
        <taxon>Agaricomycetidae</taxon>
        <taxon>Boletales</taxon>
        <taxon>Sclerodermatineae</taxon>
        <taxon>Sclerodermataceae</taxon>
        <taxon>Scleroderma</taxon>
    </lineage>
</organism>
<evidence type="ECO:0000313" key="1">
    <source>
        <dbReference type="EMBL" id="KIM54719.1"/>
    </source>
</evidence>
<keyword evidence="2" id="KW-1185">Reference proteome</keyword>
<gene>
    <name evidence="1" type="ORF">SCLCIDRAFT_344908</name>
</gene>
<reference evidence="1 2" key="1">
    <citation type="submission" date="2014-04" db="EMBL/GenBank/DDBJ databases">
        <authorList>
            <consortium name="DOE Joint Genome Institute"/>
            <person name="Kuo A."/>
            <person name="Kohler A."/>
            <person name="Nagy L.G."/>
            <person name="Floudas D."/>
            <person name="Copeland A."/>
            <person name="Barry K.W."/>
            <person name="Cichocki N."/>
            <person name="Veneault-Fourrey C."/>
            <person name="LaButti K."/>
            <person name="Lindquist E.A."/>
            <person name="Lipzen A."/>
            <person name="Lundell T."/>
            <person name="Morin E."/>
            <person name="Murat C."/>
            <person name="Sun H."/>
            <person name="Tunlid A."/>
            <person name="Henrissat B."/>
            <person name="Grigoriev I.V."/>
            <person name="Hibbett D.S."/>
            <person name="Martin F."/>
            <person name="Nordberg H.P."/>
            <person name="Cantor M.N."/>
            <person name="Hua S.X."/>
        </authorList>
    </citation>
    <scope>NUCLEOTIDE SEQUENCE [LARGE SCALE GENOMIC DNA]</scope>
    <source>
        <strain evidence="1 2">Foug A</strain>
    </source>
</reference>
<proteinExistence type="predicted"/>